<organism evidence="1">
    <name type="scientific">freshwater metagenome</name>
    <dbReference type="NCBI Taxonomy" id="449393"/>
    <lineage>
        <taxon>unclassified sequences</taxon>
        <taxon>metagenomes</taxon>
        <taxon>ecological metagenomes</taxon>
    </lineage>
</organism>
<proteinExistence type="predicted"/>
<name>A0A6J7LA13_9ZZZZ</name>
<protein>
    <submittedName>
        <fullName evidence="1">Unannotated protein</fullName>
    </submittedName>
</protein>
<sequence>MIMCEPVSFRIFESASTCSRSLDTTAGRATGVGAAITGAVAGAAATGAGVATTGAGAAATGTDAGAALRPLRSM</sequence>
<dbReference type="AlphaFoldDB" id="A0A6J7LA13"/>
<gene>
    <name evidence="1" type="ORF">UFOPK3879_01006</name>
</gene>
<accession>A0A6J7LA13</accession>
<dbReference type="EMBL" id="CAFBNR010000048">
    <property type="protein sequence ID" value="CAB4965086.1"/>
    <property type="molecule type" value="Genomic_DNA"/>
</dbReference>
<reference evidence="1" key="1">
    <citation type="submission" date="2020-05" db="EMBL/GenBank/DDBJ databases">
        <authorList>
            <person name="Chiriac C."/>
            <person name="Salcher M."/>
            <person name="Ghai R."/>
            <person name="Kavagutti S V."/>
        </authorList>
    </citation>
    <scope>NUCLEOTIDE SEQUENCE</scope>
</reference>
<evidence type="ECO:0000313" key="1">
    <source>
        <dbReference type="EMBL" id="CAB4965086.1"/>
    </source>
</evidence>